<feature type="transmembrane region" description="Helical" evidence="7">
    <location>
        <begin position="235"/>
        <end position="261"/>
    </location>
</feature>
<reference evidence="9 10" key="1">
    <citation type="submission" date="2019-07" db="EMBL/GenBank/DDBJ databases">
        <title>Genome sequencing for Ferrovibrio sp. K5.</title>
        <authorList>
            <person name="Park S.-J."/>
        </authorList>
    </citation>
    <scope>NUCLEOTIDE SEQUENCE [LARGE SCALE GENOMIC DNA]</scope>
    <source>
        <strain evidence="9 10">K5</strain>
    </source>
</reference>
<evidence type="ECO:0000313" key="10">
    <source>
        <dbReference type="Proteomes" id="UP000317496"/>
    </source>
</evidence>
<evidence type="ECO:0000256" key="3">
    <source>
        <dbReference type="ARBA" id="ARBA00022475"/>
    </source>
</evidence>
<dbReference type="Gene3D" id="1.10.3720.10">
    <property type="entry name" value="MetI-like"/>
    <property type="match status" value="1"/>
</dbReference>
<comment type="subcellular location">
    <subcellularLocation>
        <location evidence="1 7">Cell membrane</location>
        <topology evidence="1 7">Multi-pass membrane protein</topology>
    </subcellularLocation>
</comment>
<dbReference type="Pfam" id="PF19300">
    <property type="entry name" value="BPD_transp_1_N"/>
    <property type="match status" value="1"/>
</dbReference>
<proteinExistence type="inferred from homology"/>
<dbReference type="EMBL" id="CP041636">
    <property type="protein sequence ID" value="QDO96218.1"/>
    <property type="molecule type" value="Genomic_DNA"/>
</dbReference>
<dbReference type="InterPro" id="IPR045621">
    <property type="entry name" value="BPD_transp_1_N"/>
</dbReference>
<accession>A0A516GXE0</accession>
<dbReference type="PANTHER" id="PTHR43163">
    <property type="entry name" value="DIPEPTIDE TRANSPORT SYSTEM PERMEASE PROTEIN DPPB-RELATED"/>
    <property type="match status" value="1"/>
</dbReference>
<dbReference type="PANTHER" id="PTHR43163:SF6">
    <property type="entry name" value="DIPEPTIDE TRANSPORT SYSTEM PERMEASE PROTEIN DPPB-RELATED"/>
    <property type="match status" value="1"/>
</dbReference>
<sequence>MAAFLLKRLATLLATLLATSVIVFLVLEILPGDPALLVLGIDATDEQLAVFRHEYGLDKPVLDRYLLWIGNLLVGDFGISYAYKTPVWPLIAERLALTYPLSLSAMLLTVILALGLGVYAAAQHNKPGDLVIMGISQLGISIPNFWFGLLLILLFAVNLGWFSAGGFAGWAGGPAGAMKSLILPSISLAVVQAAILARITRSSVLEVLREDFVRTARAKGLSRQAVLWRHVLRNALIPVITVIGLQFGNLLTGTIVVEQVFSLPGLGRLIFQAISNRDIEVVKAAVILLAFTVVAVNFIVDVLYAVIDPRLKAHDV</sequence>
<dbReference type="CDD" id="cd06261">
    <property type="entry name" value="TM_PBP2"/>
    <property type="match status" value="1"/>
</dbReference>
<evidence type="ECO:0000313" key="9">
    <source>
        <dbReference type="EMBL" id="QDO96218.1"/>
    </source>
</evidence>
<dbReference type="InterPro" id="IPR035906">
    <property type="entry name" value="MetI-like_sf"/>
</dbReference>
<feature type="transmembrane region" description="Helical" evidence="7">
    <location>
        <begin position="145"/>
        <end position="169"/>
    </location>
</feature>
<dbReference type="GO" id="GO:0005886">
    <property type="term" value="C:plasma membrane"/>
    <property type="evidence" value="ECO:0007669"/>
    <property type="project" value="UniProtKB-SubCell"/>
</dbReference>
<dbReference type="KEGG" id="fer:FNB15_02495"/>
<dbReference type="InterPro" id="IPR000515">
    <property type="entry name" value="MetI-like"/>
</dbReference>
<evidence type="ECO:0000256" key="2">
    <source>
        <dbReference type="ARBA" id="ARBA00022448"/>
    </source>
</evidence>
<evidence type="ECO:0000256" key="4">
    <source>
        <dbReference type="ARBA" id="ARBA00022692"/>
    </source>
</evidence>
<evidence type="ECO:0000259" key="8">
    <source>
        <dbReference type="PROSITE" id="PS50928"/>
    </source>
</evidence>
<keyword evidence="5 7" id="KW-1133">Transmembrane helix</keyword>
<comment type="similarity">
    <text evidence="7">Belongs to the binding-protein-dependent transport system permease family.</text>
</comment>
<protein>
    <submittedName>
        <fullName evidence="9">ABC transporter permease</fullName>
    </submittedName>
</protein>
<feature type="transmembrane region" description="Helical" evidence="7">
    <location>
        <begin position="281"/>
        <end position="307"/>
    </location>
</feature>
<feature type="transmembrane region" description="Helical" evidence="7">
    <location>
        <begin position="181"/>
        <end position="199"/>
    </location>
</feature>
<evidence type="ECO:0000256" key="5">
    <source>
        <dbReference type="ARBA" id="ARBA00022989"/>
    </source>
</evidence>
<dbReference type="OrthoDB" id="7834831at2"/>
<dbReference type="Proteomes" id="UP000317496">
    <property type="component" value="Chromosome"/>
</dbReference>
<keyword evidence="2 7" id="KW-0813">Transport</keyword>
<feature type="domain" description="ABC transmembrane type-1" evidence="8">
    <location>
        <begin position="95"/>
        <end position="300"/>
    </location>
</feature>
<gene>
    <name evidence="9" type="ORF">FNB15_02495</name>
</gene>
<keyword evidence="10" id="KW-1185">Reference proteome</keyword>
<dbReference type="Pfam" id="PF00528">
    <property type="entry name" value="BPD_transp_1"/>
    <property type="match status" value="1"/>
</dbReference>
<name>A0A516GXE0_9PROT</name>
<feature type="transmembrane region" description="Helical" evidence="7">
    <location>
        <begin position="95"/>
        <end position="122"/>
    </location>
</feature>
<dbReference type="GO" id="GO:0071916">
    <property type="term" value="F:dipeptide transmembrane transporter activity"/>
    <property type="evidence" value="ECO:0007669"/>
    <property type="project" value="TreeGrafter"/>
</dbReference>
<organism evidence="9 10">
    <name type="scientific">Ferrovibrio terrae</name>
    <dbReference type="NCBI Taxonomy" id="2594003"/>
    <lineage>
        <taxon>Bacteria</taxon>
        <taxon>Pseudomonadati</taxon>
        <taxon>Pseudomonadota</taxon>
        <taxon>Alphaproteobacteria</taxon>
        <taxon>Rhodospirillales</taxon>
        <taxon>Rhodospirillaceae</taxon>
        <taxon>Ferrovibrio</taxon>
    </lineage>
</organism>
<evidence type="ECO:0000256" key="1">
    <source>
        <dbReference type="ARBA" id="ARBA00004651"/>
    </source>
</evidence>
<dbReference type="AlphaFoldDB" id="A0A516GXE0"/>
<dbReference type="RefSeq" id="WP_144067199.1">
    <property type="nucleotide sequence ID" value="NZ_CP041636.1"/>
</dbReference>
<evidence type="ECO:0000256" key="7">
    <source>
        <dbReference type="RuleBase" id="RU363032"/>
    </source>
</evidence>
<evidence type="ECO:0000256" key="6">
    <source>
        <dbReference type="ARBA" id="ARBA00023136"/>
    </source>
</evidence>
<keyword evidence="3" id="KW-1003">Cell membrane</keyword>
<keyword evidence="6 7" id="KW-0472">Membrane</keyword>
<dbReference type="PROSITE" id="PS50928">
    <property type="entry name" value="ABC_TM1"/>
    <property type="match status" value="1"/>
</dbReference>
<dbReference type="SUPFAM" id="SSF161098">
    <property type="entry name" value="MetI-like"/>
    <property type="match status" value="1"/>
</dbReference>
<feature type="transmembrane region" description="Helical" evidence="7">
    <location>
        <begin position="12"/>
        <end position="30"/>
    </location>
</feature>
<keyword evidence="4 7" id="KW-0812">Transmembrane</keyword>